<organism evidence="2 3">
    <name type="scientific">Actinacidiphila yanglinensis</name>
    <dbReference type="NCBI Taxonomy" id="310779"/>
    <lineage>
        <taxon>Bacteria</taxon>
        <taxon>Bacillati</taxon>
        <taxon>Actinomycetota</taxon>
        <taxon>Actinomycetes</taxon>
        <taxon>Kitasatosporales</taxon>
        <taxon>Streptomycetaceae</taxon>
        <taxon>Actinacidiphila</taxon>
    </lineage>
</organism>
<reference evidence="2 3" key="1">
    <citation type="submission" date="2016-10" db="EMBL/GenBank/DDBJ databases">
        <authorList>
            <person name="de Groot N.N."/>
        </authorList>
    </citation>
    <scope>NUCLEOTIDE SEQUENCE [LARGE SCALE GENOMIC DNA]</scope>
    <source>
        <strain evidence="2 3">CGMCC 4.2023</strain>
    </source>
</reference>
<dbReference type="Proteomes" id="UP000236754">
    <property type="component" value="Unassembled WGS sequence"/>
</dbReference>
<name>A0A1H5YQG6_9ACTN</name>
<dbReference type="AlphaFoldDB" id="A0A1H5YQG6"/>
<sequence length="123" mass="12212">MKRWGISVLVTATALAVSGATLAAAQDDGSGKQRSARAARASVGRYWGTDIPVGPGQYATASVSCPAGMVSTGGGGAIGGGSQNGGDPFFTGSYGGPDNWNIGVKNTDSVTRTVNAFVVCITP</sequence>
<protein>
    <recommendedName>
        <fullName evidence="4">Secreted protein</fullName>
    </recommendedName>
</protein>
<evidence type="ECO:0000313" key="2">
    <source>
        <dbReference type="EMBL" id="SEG26369.1"/>
    </source>
</evidence>
<evidence type="ECO:0008006" key="4">
    <source>
        <dbReference type="Google" id="ProtNLM"/>
    </source>
</evidence>
<evidence type="ECO:0000256" key="1">
    <source>
        <dbReference type="SAM" id="SignalP"/>
    </source>
</evidence>
<keyword evidence="1" id="KW-0732">Signal</keyword>
<proteinExistence type="predicted"/>
<accession>A0A1H5YQG6</accession>
<feature type="chain" id="PRO_5038466971" description="Secreted protein" evidence="1">
    <location>
        <begin position="24"/>
        <end position="123"/>
    </location>
</feature>
<gene>
    <name evidence="2" type="ORF">SAMN05216223_10499</name>
</gene>
<dbReference type="EMBL" id="FNVU01000004">
    <property type="protein sequence ID" value="SEG26369.1"/>
    <property type="molecule type" value="Genomic_DNA"/>
</dbReference>
<evidence type="ECO:0000313" key="3">
    <source>
        <dbReference type="Proteomes" id="UP000236754"/>
    </source>
</evidence>
<keyword evidence="3" id="KW-1185">Reference proteome</keyword>
<feature type="signal peptide" evidence="1">
    <location>
        <begin position="1"/>
        <end position="23"/>
    </location>
</feature>